<reference evidence="2" key="1">
    <citation type="submission" date="2020-02" db="EMBL/GenBank/DDBJ databases">
        <authorList>
            <person name="Meier V. D."/>
        </authorList>
    </citation>
    <scope>NUCLEOTIDE SEQUENCE</scope>
    <source>
        <strain evidence="2">AVDCRST_MAG07</strain>
    </source>
</reference>
<feature type="compositionally biased region" description="Low complexity" evidence="1">
    <location>
        <begin position="634"/>
        <end position="643"/>
    </location>
</feature>
<evidence type="ECO:0000256" key="1">
    <source>
        <dbReference type="SAM" id="MobiDB-lite"/>
    </source>
</evidence>
<feature type="compositionally biased region" description="Basic residues" evidence="1">
    <location>
        <begin position="127"/>
        <end position="141"/>
    </location>
</feature>
<feature type="compositionally biased region" description="Basic and acidic residues" evidence="1">
    <location>
        <begin position="333"/>
        <end position="343"/>
    </location>
</feature>
<feature type="compositionally biased region" description="Basic and acidic residues" evidence="1">
    <location>
        <begin position="564"/>
        <end position="577"/>
    </location>
</feature>
<feature type="compositionally biased region" description="Basic residues" evidence="1">
    <location>
        <begin position="535"/>
        <end position="546"/>
    </location>
</feature>
<gene>
    <name evidence="2" type="ORF">AVDCRST_MAG07-2305</name>
</gene>
<accession>A0A6J4LU15</accession>
<feature type="compositionally biased region" description="Low complexity" evidence="1">
    <location>
        <begin position="606"/>
        <end position="624"/>
    </location>
</feature>
<feature type="compositionally biased region" description="Basic residues" evidence="1">
    <location>
        <begin position="644"/>
        <end position="659"/>
    </location>
</feature>
<feature type="compositionally biased region" description="Basic and acidic residues" evidence="1">
    <location>
        <begin position="450"/>
        <end position="476"/>
    </location>
</feature>
<feature type="compositionally biased region" description="Basic and acidic residues" evidence="1">
    <location>
        <begin position="256"/>
        <end position="267"/>
    </location>
</feature>
<feature type="compositionally biased region" description="Low complexity" evidence="1">
    <location>
        <begin position="346"/>
        <end position="364"/>
    </location>
</feature>
<protein>
    <submittedName>
        <fullName evidence="2">Uncharacterized amino acid permease, GabP family</fullName>
    </submittedName>
</protein>
<organism evidence="2">
    <name type="scientific">uncultured Frankineae bacterium</name>
    <dbReference type="NCBI Taxonomy" id="437475"/>
    <lineage>
        <taxon>Bacteria</taxon>
        <taxon>Bacillati</taxon>
        <taxon>Actinomycetota</taxon>
        <taxon>Actinomycetes</taxon>
        <taxon>Frankiales</taxon>
        <taxon>environmental samples</taxon>
    </lineage>
</organism>
<feature type="non-terminal residue" evidence="2">
    <location>
        <position position="1"/>
    </location>
</feature>
<feature type="compositionally biased region" description="Basic residues" evidence="1">
    <location>
        <begin position="233"/>
        <end position="248"/>
    </location>
</feature>
<feature type="compositionally biased region" description="Basic and acidic residues" evidence="1">
    <location>
        <begin position="586"/>
        <end position="598"/>
    </location>
</feature>
<feature type="compositionally biased region" description="Low complexity" evidence="1">
    <location>
        <begin position="220"/>
        <end position="232"/>
    </location>
</feature>
<dbReference type="AlphaFoldDB" id="A0A6J4LU15"/>
<feature type="non-terminal residue" evidence="2">
    <location>
        <position position="666"/>
    </location>
</feature>
<evidence type="ECO:0000313" key="2">
    <source>
        <dbReference type="EMBL" id="CAA9339895.1"/>
    </source>
</evidence>
<name>A0A6J4LU15_9ACTN</name>
<dbReference type="EMBL" id="CADCUB010000113">
    <property type="protein sequence ID" value="CAA9339895.1"/>
    <property type="molecule type" value="Genomic_DNA"/>
</dbReference>
<feature type="compositionally biased region" description="Basic residues" evidence="1">
    <location>
        <begin position="268"/>
        <end position="278"/>
    </location>
</feature>
<proteinExistence type="predicted"/>
<feature type="compositionally biased region" description="Basic residues" evidence="1">
    <location>
        <begin position="35"/>
        <end position="47"/>
    </location>
</feature>
<feature type="compositionally biased region" description="Low complexity" evidence="1">
    <location>
        <begin position="547"/>
        <end position="563"/>
    </location>
</feature>
<feature type="region of interest" description="Disordered" evidence="1">
    <location>
        <begin position="1"/>
        <end position="175"/>
    </location>
</feature>
<feature type="compositionally biased region" description="Low complexity" evidence="1">
    <location>
        <begin position="417"/>
        <end position="429"/>
    </location>
</feature>
<feature type="region of interest" description="Disordered" evidence="1">
    <location>
        <begin position="190"/>
        <end position="666"/>
    </location>
</feature>
<sequence>ADCQRRGQACRPGTCAAQRPRERAGAAQVPGAAHLRQRPAVQRHLRHAGAAGRPDPRRPGLPLPHPLPRGVRRPAADRRRAVLPPAGARLPDRRRRLRGRVQEPRARRRRRRGQRAAGRLRPDGRRERLRRRRQHHQRLRGAGRLARPAGAGLRRLPDGHEPAGGQGVRQAVRGADVRLRARRRLHDRVRPLVGGGRRPATGRERRLHRRAGARPDEPHGPGLRLPRPAGLRLRVHGAHRRGGHRQRRAGLPQAQEQERGDHAGPDGRHRHGDVRRHHGAGDHQRRALLGGPRTAVRRLRRGRGAAQRHRPGLRGRLRRRQPRLLLPAGHGGRHPDPGREHRLQRLPAAGLDPRAGPLPAAAAAHPRRPAGLQQRHPAARGLRRPAHRGVRGQRHAADPALHHRGVHLVHLRPGRHGPALEPAARPGRGAGRRAPPRAAQPGHQRRGRRADRARAGHRDGHEVHPRRLPRADRDADPVPAHARHPPPLRAGGRGARARRRDRAAAQPQPCDRPGLEGAQPDAARPRVRPGDPAARPHRAHRLRRPGRVPGAAGAVGAARAAGAPDDHRVALPRDHPPGPRLRPRRPAVEPARRRDGVHPRVRRRALVGAAAAQPERPAPQDAPALPAGGDGDQRGLPAALLRAAPRRRRRRLGARRRAPSLRDPSM</sequence>
<feature type="compositionally biased region" description="Basic residues" evidence="1">
    <location>
        <begin position="402"/>
        <end position="415"/>
    </location>
</feature>
<feature type="compositionally biased region" description="Basic residues" evidence="1">
    <location>
        <begin position="377"/>
        <end position="394"/>
    </location>
</feature>
<feature type="compositionally biased region" description="Basic residues" evidence="1">
    <location>
        <begin position="295"/>
        <end position="322"/>
    </location>
</feature>
<feature type="compositionally biased region" description="Low complexity" evidence="1">
    <location>
        <begin position="142"/>
        <end position="154"/>
    </location>
</feature>